<dbReference type="CDD" id="cd06261">
    <property type="entry name" value="TM_PBP2"/>
    <property type="match status" value="1"/>
</dbReference>
<evidence type="ECO:0000313" key="13">
    <source>
        <dbReference type="Proteomes" id="UP000464674"/>
    </source>
</evidence>
<feature type="transmembrane region" description="Helical" evidence="10">
    <location>
        <begin position="187"/>
        <end position="208"/>
    </location>
</feature>
<evidence type="ECO:0000256" key="9">
    <source>
        <dbReference type="ARBA" id="ARBA00023136"/>
    </source>
</evidence>
<evidence type="ECO:0000256" key="1">
    <source>
        <dbReference type="ARBA" id="ARBA00003159"/>
    </source>
</evidence>
<feature type="transmembrane region" description="Helical" evidence="10">
    <location>
        <begin position="12"/>
        <end position="41"/>
    </location>
</feature>
<dbReference type="PANTHER" id="PTHR30614:SF20">
    <property type="entry name" value="GLUTAMINE TRANSPORT SYSTEM PERMEASE PROTEIN GLNP"/>
    <property type="match status" value="1"/>
</dbReference>
<dbReference type="GO" id="GO:0022857">
    <property type="term" value="F:transmembrane transporter activity"/>
    <property type="evidence" value="ECO:0007669"/>
    <property type="project" value="InterPro"/>
</dbReference>
<evidence type="ECO:0000256" key="4">
    <source>
        <dbReference type="ARBA" id="ARBA00022448"/>
    </source>
</evidence>
<keyword evidence="9 10" id="KW-0472">Membrane</keyword>
<dbReference type="Pfam" id="PF00528">
    <property type="entry name" value="BPD_transp_1"/>
    <property type="match status" value="1"/>
</dbReference>
<keyword evidence="7" id="KW-0029">Amino-acid transport</keyword>
<dbReference type="InterPro" id="IPR035906">
    <property type="entry name" value="MetI-like_sf"/>
</dbReference>
<gene>
    <name evidence="12" type="ORF">FMA36_07140</name>
</gene>
<dbReference type="GO" id="GO:0006865">
    <property type="term" value="P:amino acid transport"/>
    <property type="evidence" value="ECO:0007669"/>
    <property type="project" value="UniProtKB-KW"/>
</dbReference>
<evidence type="ECO:0000313" key="12">
    <source>
        <dbReference type="EMBL" id="QHC35299.1"/>
    </source>
</evidence>
<evidence type="ECO:0000256" key="3">
    <source>
        <dbReference type="ARBA" id="ARBA00010072"/>
    </source>
</evidence>
<dbReference type="AlphaFoldDB" id="A0A857FP57"/>
<comment type="subcellular location">
    <subcellularLocation>
        <location evidence="2">Cell inner membrane</location>
        <topology evidence="2">Multi-pass membrane protein</topology>
    </subcellularLocation>
    <subcellularLocation>
        <location evidence="10">Cell membrane</location>
        <topology evidence="10">Multi-pass membrane protein</topology>
    </subcellularLocation>
</comment>
<dbReference type="GO" id="GO:0043190">
    <property type="term" value="C:ATP-binding cassette (ABC) transporter complex"/>
    <property type="evidence" value="ECO:0007669"/>
    <property type="project" value="InterPro"/>
</dbReference>
<feature type="transmembrane region" description="Helical" evidence="10">
    <location>
        <begin position="83"/>
        <end position="102"/>
    </location>
</feature>
<dbReference type="InterPro" id="IPR010065">
    <property type="entry name" value="AA_ABC_transptr_permease_3TM"/>
</dbReference>
<dbReference type="Proteomes" id="UP000464674">
    <property type="component" value="Chromosome"/>
</dbReference>
<protein>
    <submittedName>
        <fullName evidence="12">Amino acid ABC transporter permease</fullName>
    </submittedName>
</protein>
<feature type="transmembrane region" description="Helical" evidence="10">
    <location>
        <begin position="53"/>
        <end position="76"/>
    </location>
</feature>
<dbReference type="RefSeq" id="WP_159261762.1">
    <property type="nucleotide sequence ID" value="NZ_CP041348.1"/>
</dbReference>
<organism evidence="12 13">
    <name type="scientific">Komagataeibacter xylinus</name>
    <name type="common">Gluconacetobacter xylinus</name>
    <dbReference type="NCBI Taxonomy" id="28448"/>
    <lineage>
        <taxon>Bacteria</taxon>
        <taxon>Pseudomonadati</taxon>
        <taxon>Pseudomonadota</taxon>
        <taxon>Alphaproteobacteria</taxon>
        <taxon>Acetobacterales</taxon>
        <taxon>Acetobacteraceae</taxon>
        <taxon>Komagataeibacter</taxon>
    </lineage>
</organism>
<name>A0A857FP57_KOMXY</name>
<evidence type="ECO:0000256" key="7">
    <source>
        <dbReference type="ARBA" id="ARBA00022970"/>
    </source>
</evidence>
<comment type="function">
    <text evidence="1">Part of the binding-protein-dependent transport system for glutamine; probably responsible for the translocation of the substrate across the membrane.</text>
</comment>
<feature type="domain" description="ABC transmembrane type-1" evidence="11">
    <location>
        <begin position="17"/>
        <end position="205"/>
    </location>
</feature>
<evidence type="ECO:0000256" key="8">
    <source>
        <dbReference type="ARBA" id="ARBA00022989"/>
    </source>
</evidence>
<evidence type="ECO:0000256" key="10">
    <source>
        <dbReference type="RuleBase" id="RU363032"/>
    </source>
</evidence>
<evidence type="ECO:0000256" key="6">
    <source>
        <dbReference type="ARBA" id="ARBA00022692"/>
    </source>
</evidence>
<keyword evidence="5" id="KW-1003">Cell membrane</keyword>
<keyword evidence="6 10" id="KW-0812">Transmembrane</keyword>
<keyword evidence="4 10" id="KW-0813">Transport</keyword>
<dbReference type="EMBL" id="CP041348">
    <property type="protein sequence ID" value="QHC35299.1"/>
    <property type="molecule type" value="Genomic_DNA"/>
</dbReference>
<dbReference type="SUPFAM" id="SSF161098">
    <property type="entry name" value="MetI-like"/>
    <property type="match status" value="1"/>
</dbReference>
<reference evidence="12 13" key="1">
    <citation type="journal article" date="2020" name="Carbohydr. Polym.">
        <title>Characterization and optimization of production of bacterial cellulose from strain CGMCC 17276 based on whole-genome analysis.</title>
        <authorList>
            <person name="Lu T."/>
            <person name="Gao H."/>
            <person name="Liao B."/>
            <person name="Wu J."/>
            <person name="Zhang W."/>
            <person name="Huang J."/>
            <person name="Liu M."/>
            <person name="Huang J."/>
            <person name="Chang Z."/>
            <person name="Jin M."/>
            <person name="Yi Z."/>
            <person name="Jiang D."/>
        </authorList>
    </citation>
    <scope>NUCLEOTIDE SEQUENCE [LARGE SCALE GENOMIC DNA]</scope>
    <source>
        <strain evidence="12 13">CGMCC 17276</strain>
    </source>
</reference>
<comment type="similarity">
    <text evidence="3">Belongs to the binding-protein-dependent transport system permease family. HisMQ subfamily.</text>
</comment>
<dbReference type="PROSITE" id="PS50928">
    <property type="entry name" value="ABC_TM1"/>
    <property type="match status" value="1"/>
</dbReference>
<dbReference type="InterPro" id="IPR043429">
    <property type="entry name" value="ArtM/GltK/GlnP/TcyL/YhdX-like"/>
</dbReference>
<dbReference type="NCBIfam" id="TIGR01726">
    <property type="entry name" value="HEQRo_perm_3TM"/>
    <property type="match status" value="1"/>
</dbReference>
<proteinExistence type="inferred from homology"/>
<accession>A0A857FP57</accession>
<evidence type="ECO:0000259" key="11">
    <source>
        <dbReference type="PROSITE" id="PS50928"/>
    </source>
</evidence>
<dbReference type="Gene3D" id="1.10.3720.10">
    <property type="entry name" value="MetI-like"/>
    <property type="match status" value="1"/>
</dbReference>
<evidence type="ECO:0000256" key="2">
    <source>
        <dbReference type="ARBA" id="ARBA00004429"/>
    </source>
</evidence>
<sequence length="220" mass="24127">MNWALVWNYLPYLLHAAGTTLLISAMAIAGGTVLGLVLALARSELNRWVGFVVAAYIWLVRGTPLLLQIFVVYYWLPGLGIKLAAFPAGVMVLALNATAYYADIFRSALQTVPSGQVEAALALGLPWLPTMRRIVIPQAFVPALPPYIGQSITVVKNSSLVSVISVQELMFTSESIYSSTYRVVETIGVAGVLYLGITSILQVFQIWMEHRIRASKTRVR</sequence>
<dbReference type="InterPro" id="IPR000515">
    <property type="entry name" value="MetI-like"/>
</dbReference>
<evidence type="ECO:0000256" key="5">
    <source>
        <dbReference type="ARBA" id="ARBA00022475"/>
    </source>
</evidence>
<dbReference type="OrthoDB" id="9814550at2"/>
<dbReference type="PANTHER" id="PTHR30614">
    <property type="entry name" value="MEMBRANE COMPONENT OF AMINO ACID ABC TRANSPORTER"/>
    <property type="match status" value="1"/>
</dbReference>
<keyword evidence="8 10" id="KW-1133">Transmembrane helix</keyword>